<organism evidence="3 4">
    <name type="scientific">Rohdeia mirabilis</name>
    <dbReference type="NCBI Taxonomy" id="2528008"/>
    <lineage>
        <taxon>Bacteria</taxon>
        <taxon>Pseudomonadati</taxon>
        <taxon>Planctomycetota</taxon>
        <taxon>Planctomycetia</taxon>
        <taxon>Planctomycetia incertae sedis</taxon>
        <taxon>Rohdeia</taxon>
    </lineage>
</organism>
<dbReference type="EMBL" id="CP036290">
    <property type="protein sequence ID" value="QDU85510.1"/>
    <property type="molecule type" value="Genomic_DNA"/>
</dbReference>
<dbReference type="AlphaFoldDB" id="A0A518D200"/>
<dbReference type="InterPro" id="IPR000073">
    <property type="entry name" value="AB_hydrolase_1"/>
</dbReference>
<reference evidence="3 4" key="1">
    <citation type="submission" date="2019-02" db="EMBL/GenBank/DDBJ databases">
        <title>Deep-cultivation of Planctomycetes and their phenomic and genomic characterization uncovers novel biology.</title>
        <authorList>
            <person name="Wiegand S."/>
            <person name="Jogler M."/>
            <person name="Boedeker C."/>
            <person name="Pinto D."/>
            <person name="Vollmers J."/>
            <person name="Rivas-Marin E."/>
            <person name="Kohn T."/>
            <person name="Peeters S.H."/>
            <person name="Heuer A."/>
            <person name="Rast P."/>
            <person name="Oberbeckmann S."/>
            <person name="Bunk B."/>
            <person name="Jeske O."/>
            <person name="Meyerdierks A."/>
            <person name="Storesund J.E."/>
            <person name="Kallscheuer N."/>
            <person name="Luecker S."/>
            <person name="Lage O.M."/>
            <person name="Pohl T."/>
            <person name="Merkel B.J."/>
            <person name="Hornburger P."/>
            <person name="Mueller R.-W."/>
            <person name="Bruemmer F."/>
            <person name="Labrenz M."/>
            <person name="Spormann A.M."/>
            <person name="Op den Camp H."/>
            <person name="Overmann J."/>
            <person name="Amann R."/>
            <person name="Jetten M.S.M."/>
            <person name="Mascher T."/>
            <person name="Medema M.H."/>
            <person name="Devos D.P."/>
            <person name="Kaster A.-K."/>
            <person name="Ovreas L."/>
            <person name="Rohde M."/>
            <person name="Galperin M.Y."/>
            <person name="Jogler C."/>
        </authorList>
    </citation>
    <scope>NUCLEOTIDE SEQUENCE [LARGE SCALE GENOMIC DNA]</scope>
    <source>
        <strain evidence="3 4">Pla163</strain>
    </source>
</reference>
<dbReference type="Proteomes" id="UP000319342">
    <property type="component" value="Chromosome"/>
</dbReference>
<accession>A0A518D200</accession>
<sequence>MTVSSFVTNLELRESNPDGTEGAGLSHTAEGMFLLHVLELAGVGEPTGAITIVHGAGGHGALYQGPGEYFAERGWAVALPDLRGHGNSEGPRGHCWGLPEPVRDLDSICDHLAYRLPDAPKVVIATGLGALFAIAYALALPDRVAALVLISPVLAPKLVEPPKAGGLKAMFQKPKPLDVGPLGLASHQLTAEEAAGANWEGNPLVHDLVTRHTAQMLPREAADVAARAKQLAVPTLVLHGADDPIGDPAASKALASEHVEVRLIEGRKGDLLRERDWSTRCDEIAAWLESKVTR</sequence>
<evidence type="ECO:0000256" key="1">
    <source>
        <dbReference type="SAM" id="MobiDB-lite"/>
    </source>
</evidence>
<dbReference type="RefSeq" id="WP_145188993.1">
    <property type="nucleotide sequence ID" value="NZ_CP036290.1"/>
</dbReference>
<dbReference type="InterPro" id="IPR029058">
    <property type="entry name" value="AB_hydrolase_fold"/>
</dbReference>
<dbReference type="SUPFAM" id="SSF53474">
    <property type="entry name" value="alpha/beta-Hydrolases"/>
    <property type="match status" value="1"/>
</dbReference>
<dbReference type="EC" id="3.1.1.-" evidence="3"/>
<dbReference type="GO" id="GO:0016787">
    <property type="term" value="F:hydrolase activity"/>
    <property type="evidence" value="ECO:0007669"/>
    <property type="project" value="UniProtKB-KW"/>
</dbReference>
<evidence type="ECO:0000259" key="2">
    <source>
        <dbReference type="Pfam" id="PF12146"/>
    </source>
</evidence>
<gene>
    <name evidence="3" type="primary">ytpA</name>
    <name evidence="3" type="ORF">Pla163_26410</name>
</gene>
<feature type="domain" description="Serine aminopeptidase S33" evidence="2">
    <location>
        <begin position="45"/>
        <end position="274"/>
    </location>
</feature>
<protein>
    <submittedName>
        <fullName evidence="3">Phospholipase YtpA</fullName>
        <ecNumber evidence="3">3.1.1.-</ecNumber>
    </submittedName>
</protein>
<evidence type="ECO:0000313" key="3">
    <source>
        <dbReference type="EMBL" id="QDU85510.1"/>
    </source>
</evidence>
<dbReference type="OrthoDB" id="9806902at2"/>
<name>A0A518D200_9BACT</name>
<evidence type="ECO:0000313" key="4">
    <source>
        <dbReference type="Proteomes" id="UP000319342"/>
    </source>
</evidence>
<dbReference type="Gene3D" id="3.40.50.1820">
    <property type="entry name" value="alpha/beta hydrolase"/>
    <property type="match status" value="1"/>
</dbReference>
<feature type="region of interest" description="Disordered" evidence="1">
    <location>
        <begin position="1"/>
        <end position="24"/>
    </location>
</feature>
<dbReference type="InterPro" id="IPR051044">
    <property type="entry name" value="MAG_DAG_Lipase"/>
</dbReference>
<keyword evidence="3" id="KW-0378">Hydrolase</keyword>
<keyword evidence="4" id="KW-1185">Reference proteome</keyword>
<proteinExistence type="predicted"/>
<dbReference type="InterPro" id="IPR022742">
    <property type="entry name" value="Hydrolase_4"/>
</dbReference>
<dbReference type="PRINTS" id="PR00111">
    <property type="entry name" value="ABHYDROLASE"/>
</dbReference>
<dbReference type="Pfam" id="PF12146">
    <property type="entry name" value="Hydrolase_4"/>
    <property type="match status" value="1"/>
</dbReference>
<dbReference type="PANTHER" id="PTHR11614">
    <property type="entry name" value="PHOSPHOLIPASE-RELATED"/>
    <property type="match status" value="1"/>
</dbReference>